<keyword evidence="1" id="KW-0175">Coiled coil</keyword>
<evidence type="ECO:0000313" key="3">
    <source>
        <dbReference type="EMBL" id="CAO81578.1"/>
    </source>
</evidence>
<evidence type="ECO:0008006" key="5">
    <source>
        <dbReference type="Google" id="ProtNLM"/>
    </source>
</evidence>
<dbReference type="EMBL" id="CU466930">
    <property type="protein sequence ID" value="CAO81578.1"/>
    <property type="molecule type" value="Genomic_DNA"/>
</dbReference>
<reference evidence="3 4" key="1">
    <citation type="journal article" date="2008" name="J. Bacteriol.">
        <title>'Candidatus Cloacamonas acidaminovorans': genome sequence reconstruction provides a first glimpse of a new bacterial division.</title>
        <authorList>
            <person name="Pelletier E."/>
            <person name="Kreimeyer A."/>
            <person name="Bocs S."/>
            <person name="Rouy Z."/>
            <person name="Gyapay G."/>
            <person name="Chouari R."/>
            <person name="Riviere D."/>
            <person name="Ganesan A."/>
            <person name="Daegelen P."/>
            <person name="Sghir A."/>
            <person name="Cohen G.N."/>
            <person name="Medigue C."/>
            <person name="Weissenbach J."/>
            <person name="Le Paslier D."/>
        </authorList>
    </citation>
    <scope>NUCLEOTIDE SEQUENCE [LARGE SCALE GENOMIC DNA]</scope>
    <source>
        <strain evidence="4">Evry</strain>
    </source>
</reference>
<keyword evidence="4" id="KW-1185">Reference proteome</keyword>
<dbReference type="HOGENOM" id="CLU_682775_0_0_0"/>
<accession>B0VJC4</accession>
<protein>
    <recommendedName>
        <fullName evidence="5">Outer membrane protein beta-barrel domain-containing protein</fullName>
    </recommendedName>
</protein>
<organism evidence="3 4">
    <name type="scientific">Cloacimonas acidaminovorans (strain Evry)</name>
    <dbReference type="NCBI Taxonomy" id="459349"/>
    <lineage>
        <taxon>Bacteria</taxon>
        <taxon>Pseudomonadati</taxon>
        <taxon>Candidatus Cloacimonadota</taxon>
        <taxon>Candidatus Cloacimonadia</taxon>
        <taxon>Candidatus Cloacimonadales</taxon>
        <taxon>Candidatus Cloacimonadaceae</taxon>
        <taxon>Candidatus Cloacimonas</taxon>
    </lineage>
</organism>
<sequence length="403" mass="43992">MEGKMKKTLLTVIALVAVLGVAQAAPFQTLGMLRTPDAYVLPNKAAEFLLVGYYRDISAPKPPTEDAEDASKGFFPYAMIGVGILDRVELSMFLGDYTSLDGLVYLLNAKVKIIEETLRIPQIAVGMDNILSPVAKHGAQYLGENDDFVDNPEADSYEPYSPYAVASKQVVFWGIPWMFNLGIGSNRFVGQAPRARYLTGTFFSVEMSPVRDLTLQGEFDGEDINIGINYAYKNFGFKLGASAIEDRFKDSDYKDNLRVALGVSYLFDKYAEAKRRPDLGLYASYGKKPSVGGEVVEVGETPIETGVVVPPTGTTVSPTGEIVVVPPTGTAAKPPVGGEVVVGPGTQLQTPGLVTPGTAGYQQLSPEVQDLLKELQMLKEERQKAQQAMEELRKWIEELKQKQ</sequence>
<evidence type="ECO:0000313" key="4">
    <source>
        <dbReference type="Proteomes" id="UP000002019"/>
    </source>
</evidence>
<feature type="coiled-coil region" evidence="1">
    <location>
        <begin position="361"/>
        <end position="402"/>
    </location>
</feature>
<dbReference type="STRING" id="459349.CLOAM1742"/>
<feature type="signal peptide" evidence="2">
    <location>
        <begin position="1"/>
        <end position="24"/>
    </location>
</feature>
<feature type="chain" id="PRO_5002755129" description="Outer membrane protein beta-barrel domain-containing protein" evidence="2">
    <location>
        <begin position="25"/>
        <end position="403"/>
    </location>
</feature>
<proteinExistence type="predicted"/>
<dbReference type="Proteomes" id="UP000002019">
    <property type="component" value="Chromosome"/>
</dbReference>
<gene>
    <name evidence="3" type="ordered locus">CLOAM1742</name>
</gene>
<dbReference type="KEGG" id="caci:CLOAM1742"/>
<dbReference type="AlphaFoldDB" id="B0VJC4"/>
<name>B0VJC4_CLOAI</name>
<evidence type="ECO:0000256" key="1">
    <source>
        <dbReference type="SAM" id="Coils"/>
    </source>
</evidence>
<evidence type="ECO:0000256" key="2">
    <source>
        <dbReference type="SAM" id="SignalP"/>
    </source>
</evidence>
<dbReference type="CDD" id="cd22249">
    <property type="entry name" value="UDM1_RNF168_RNF169-like"/>
    <property type="match status" value="1"/>
</dbReference>
<keyword evidence="2" id="KW-0732">Signal</keyword>